<dbReference type="AlphaFoldDB" id="Q75BF3"/>
<feature type="region of interest" description="Disordered" evidence="12">
    <location>
        <begin position="72"/>
        <end position="127"/>
    </location>
</feature>
<dbReference type="Proteomes" id="UP000000591">
    <property type="component" value="Chromosome IV"/>
</dbReference>
<dbReference type="GO" id="GO:0047484">
    <property type="term" value="P:regulation of response to osmotic stress"/>
    <property type="evidence" value="ECO:0007669"/>
    <property type="project" value="EnsemblFungi"/>
</dbReference>
<feature type="domain" description="C2" evidence="13">
    <location>
        <begin position="111"/>
        <end position="270"/>
    </location>
</feature>
<dbReference type="PANTHER" id="PTHR24351">
    <property type="entry name" value="RIBOSOMAL PROTEIN S6 KINASE"/>
    <property type="match status" value="1"/>
</dbReference>
<dbReference type="SMART" id="SM00133">
    <property type="entry name" value="S_TK_X"/>
    <property type="match status" value="1"/>
</dbReference>
<dbReference type="GO" id="GO:0000785">
    <property type="term" value="C:chromatin"/>
    <property type="evidence" value="ECO:0007669"/>
    <property type="project" value="EnsemblFungi"/>
</dbReference>
<evidence type="ECO:0000259" key="13">
    <source>
        <dbReference type="PROSITE" id="PS50004"/>
    </source>
</evidence>
<accession>Q75BF3</accession>
<dbReference type="GO" id="GO:0045943">
    <property type="term" value="P:positive regulation of transcription by RNA polymerase I"/>
    <property type="evidence" value="ECO:0007669"/>
    <property type="project" value="EnsemblFungi"/>
</dbReference>
<dbReference type="KEGG" id="ago:AGOS_ADL389W"/>
<evidence type="ECO:0000256" key="7">
    <source>
        <dbReference type="ARBA" id="ARBA00022840"/>
    </source>
</evidence>
<dbReference type="FunCoup" id="Q75BF3">
    <property type="interactions" value="152"/>
</dbReference>
<dbReference type="FunFam" id="3.30.200.20:FF:000116">
    <property type="entry name" value="Non-specific serine/threonine protein kinase"/>
    <property type="match status" value="1"/>
</dbReference>
<keyword evidence="5 11" id="KW-0547">Nucleotide-binding</keyword>
<dbReference type="GO" id="GO:0004674">
    <property type="term" value="F:protein serine/threonine kinase activity"/>
    <property type="evidence" value="ECO:0000318"/>
    <property type="project" value="GO_Central"/>
</dbReference>
<feature type="compositionally biased region" description="Pro residues" evidence="12">
    <location>
        <begin position="104"/>
        <end position="113"/>
    </location>
</feature>
<dbReference type="InterPro" id="IPR017441">
    <property type="entry name" value="Protein_kinase_ATP_BS"/>
</dbReference>
<evidence type="ECO:0000256" key="4">
    <source>
        <dbReference type="ARBA" id="ARBA00022679"/>
    </source>
</evidence>
<feature type="compositionally biased region" description="Polar residues" evidence="12">
    <location>
        <begin position="72"/>
        <end position="93"/>
    </location>
</feature>
<dbReference type="HOGENOM" id="CLU_000288_52_2_1"/>
<keyword evidence="6" id="KW-0418">Kinase</keyword>
<dbReference type="InterPro" id="IPR011009">
    <property type="entry name" value="Kinase-like_dom_sf"/>
</dbReference>
<dbReference type="OMA" id="SYAMGTT"/>
<dbReference type="InterPro" id="IPR000961">
    <property type="entry name" value="AGC-kinase_C"/>
</dbReference>
<dbReference type="GO" id="GO:0090153">
    <property type="term" value="P:regulation of sphingolipid biosynthetic process"/>
    <property type="evidence" value="ECO:0007669"/>
    <property type="project" value="EnsemblFungi"/>
</dbReference>
<dbReference type="GO" id="GO:0000329">
    <property type="term" value="C:fungal-type vacuole membrane"/>
    <property type="evidence" value="ECO:0007669"/>
    <property type="project" value="EnsemblFungi"/>
</dbReference>
<evidence type="ECO:0000259" key="15">
    <source>
        <dbReference type="PROSITE" id="PS51285"/>
    </source>
</evidence>
<dbReference type="CDD" id="cd11651">
    <property type="entry name" value="YPK1_N_like"/>
    <property type="match status" value="1"/>
</dbReference>
<dbReference type="GeneID" id="4619842"/>
<evidence type="ECO:0000256" key="5">
    <source>
        <dbReference type="ARBA" id="ARBA00022741"/>
    </source>
</evidence>
<dbReference type="Gene3D" id="2.60.40.150">
    <property type="entry name" value="C2 domain"/>
    <property type="match status" value="1"/>
</dbReference>
<evidence type="ECO:0000256" key="1">
    <source>
        <dbReference type="ARBA" id="ARBA00012513"/>
    </source>
</evidence>
<dbReference type="InterPro" id="IPR000719">
    <property type="entry name" value="Prot_kinase_dom"/>
</dbReference>
<protein>
    <recommendedName>
        <fullName evidence="10">Serine/threonine-protein kinase SCH9</fullName>
        <ecNumber evidence="1">2.7.11.1</ecNumber>
    </recommendedName>
</protein>
<sequence>MMNFFSKNQPSAHEQQDRPRSTANGFFPSFTHTATPTTALSENSYAIGTTGLNAGKQENVLTHMKEINRQDSYQNDHSQPPQQIFPQTSSHQSHTLKDHLTVTKPPPAVPPMAPENADKSASDSNMPRGKLKVTIVKAKDLLTSSDQTQPYVVCTYESSEFISDGPESIDHTQRTHNARWGNRMAANEKNVRPLYTRQSSSQLDKLAAHHNYNTTSSNPVWHHETTFDVIGARSELEISVYDAAHGDVFLGQVRLRPNTHTKHDVHNQWSKLNGRTVGESVSGEILVRWEYWHTEKRHYGPQDFEVLRLLGKGTFGQVYQVRKKDTKRIYAMKVLSKKVIVKKNEIAHTIGERNILVRTASKSCPFIVGLKFSFQTPTDLYLVTDFLSGGELFWHLQKEGRFTEERAKFYIAELVLALEYLHDNDIVYRDLKPENILLDANGNIALCDFGLSKADLKDRTNTFCGTTEYLAPELLLDETGYTKMVDFWSLGVLIFEMCCGWSPFFAEDNQKMYQKIAFGKVKFPRDVLSPEGRSFVKGLLNRNPKHRLGAVNDGAEVRAHPFLSDIDWEALRNKQIPPPFKPHLTSETDTSNFDPEFTQTSTSFMNKQPIAATPLSPAMQAKFAGFTFVDESAIEEHNANYNSRKFLQNSYFMEPGSFIPGDPTMPPAEDVIEDGDDDSMDLASKGNTDHLQPDYNDHHMDDDFVSGRFEI</sequence>
<dbReference type="InParanoid" id="Q75BF3"/>
<keyword evidence="17" id="KW-1185">Reference proteome</keyword>
<feature type="binding site" evidence="11">
    <location>
        <position position="343"/>
    </location>
    <ligand>
        <name>ATP</name>
        <dbReference type="ChEBI" id="CHEBI:30616"/>
    </ligand>
</feature>
<dbReference type="STRING" id="284811.Q75BF3"/>
<dbReference type="GO" id="GO:0035556">
    <property type="term" value="P:intracellular signal transduction"/>
    <property type="evidence" value="ECO:0000318"/>
    <property type="project" value="GO_Central"/>
</dbReference>
<evidence type="ECO:0000256" key="3">
    <source>
        <dbReference type="ARBA" id="ARBA00022553"/>
    </source>
</evidence>
<dbReference type="GO" id="GO:0034599">
    <property type="term" value="P:cellular response to oxidative stress"/>
    <property type="evidence" value="ECO:0007669"/>
    <property type="project" value="EnsemblFungi"/>
</dbReference>
<dbReference type="EMBL" id="AE016817">
    <property type="protein sequence ID" value="AAS51531.1"/>
    <property type="molecule type" value="Genomic_DNA"/>
</dbReference>
<evidence type="ECO:0000256" key="12">
    <source>
        <dbReference type="SAM" id="MobiDB-lite"/>
    </source>
</evidence>
<dbReference type="PROSITE" id="PS50011">
    <property type="entry name" value="PROTEIN_KINASE_DOM"/>
    <property type="match status" value="1"/>
</dbReference>
<dbReference type="SMART" id="SM00239">
    <property type="entry name" value="C2"/>
    <property type="match status" value="1"/>
</dbReference>
<dbReference type="GO" id="GO:0005524">
    <property type="term" value="F:ATP binding"/>
    <property type="evidence" value="ECO:0007669"/>
    <property type="project" value="UniProtKB-UniRule"/>
</dbReference>
<evidence type="ECO:0000256" key="8">
    <source>
        <dbReference type="ARBA" id="ARBA00047899"/>
    </source>
</evidence>
<dbReference type="PROSITE" id="PS51285">
    <property type="entry name" value="AGC_KINASE_CTER"/>
    <property type="match status" value="1"/>
</dbReference>
<dbReference type="Pfam" id="PF00069">
    <property type="entry name" value="Pkinase"/>
    <property type="match status" value="1"/>
</dbReference>
<dbReference type="PROSITE" id="PS00108">
    <property type="entry name" value="PROTEIN_KINASE_ST"/>
    <property type="match status" value="1"/>
</dbReference>
<dbReference type="GO" id="GO:1901494">
    <property type="term" value="P:regulation of cysteine metabolic process"/>
    <property type="evidence" value="ECO:0007669"/>
    <property type="project" value="EnsemblFungi"/>
</dbReference>
<keyword evidence="3" id="KW-0597">Phosphoprotein</keyword>
<evidence type="ECO:0000256" key="9">
    <source>
        <dbReference type="ARBA" id="ARBA00048679"/>
    </source>
</evidence>
<comment type="catalytic activity">
    <reaction evidence="9">
        <text>L-seryl-[protein] + ATP = O-phospho-L-seryl-[protein] + ADP + H(+)</text>
        <dbReference type="Rhea" id="RHEA:17989"/>
        <dbReference type="Rhea" id="RHEA-COMP:9863"/>
        <dbReference type="Rhea" id="RHEA-COMP:11604"/>
        <dbReference type="ChEBI" id="CHEBI:15378"/>
        <dbReference type="ChEBI" id="CHEBI:29999"/>
        <dbReference type="ChEBI" id="CHEBI:30616"/>
        <dbReference type="ChEBI" id="CHEBI:83421"/>
        <dbReference type="ChEBI" id="CHEBI:456216"/>
        <dbReference type="EC" id="2.7.11.1"/>
    </reaction>
</comment>
<evidence type="ECO:0000256" key="11">
    <source>
        <dbReference type="PROSITE-ProRule" id="PRU10141"/>
    </source>
</evidence>
<dbReference type="GO" id="GO:0005634">
    <property type="term" value="C:nucleus"/>
    <property type="evidence" value="ECO:0007669"/>
    <property type="project" value="EnsemblFungi"/>
</dbReference>
<comment type="catalytic activity">
    <reaction evidence="8">
        <text>L-threonyl-[protein] + ATP = O-phospho-L-threonyl-[protein] + ADP + H(+)</text>
        <dbReference type="Rhea" id="RHEA:46608"/>
        <dbReference type="Rhea" id="RHEA-COMP:11060"/>
        <dbReference type="Rhea" id="RHEA-COMP:11605"/>
        <dbReference type="ChEBI" id="CHEBI:15378"/>
        <dbReference type="ChEBI" id="CHEBI:30013"/>
        <dbReference type="ChEBI" id="CHEBI:30616"/>
        <dbReference type="ChEBI" id="CHEBI:61977"/>
        <dbReference type="ChEBI" id="CHEBI:456216"/>
        <dbReference type="EC" id="2.7.11.1"/>
    </reaction>
</comment>
<feature type="domain" description="AGC-kinase C-terminal" evidence="15">
    <location>
        <begin position="564"/>
        <end position="638"/>
    </location>
</feature>
<dbReference type="Pfam" id="PF00433">
    <property type="entry name" value="Pkinase_C"/>
    <property type="match status" value="1"/>
</dbReference>
<feature type="compositionally biased region" description="Polar residues" evidence="12">
    <location>
        <begin position="1"/>
        <end position="13"/>
    </location>
</feature>
<dbReference type="Gene3D" id="3.30.200.20">
    <property type="entry name" value="Phosphorylase Kinase, domain 1"/>
    <property type="match status" value="1"/>
</dbReference>
<dbReference type="InterPro" id="IPR017892">
    <property type="entry name" value="Pkinase_C"/>
</dbReference>
<dbReference type="SUPFAM" id="SSF49562">
    <property type="entry name" value="C2 domain (Calcium/lipid-binding domain, CaLB)"/>
    <property type="match status" value="1"/>
</dbReference>
<name>Q75BF3_EREGS</name>
<dbReference type="FunFam" id="1.10.510.10:FF:000008">
    <property type="entry name" value="Non-specific serine/threonine protein kinase"/>
    <property type="match status" value="1"/>
</dbReference>
<feature type="region of interest" description="Disordered" evidence="12">
    <location>
        <begin position="658"/>
        <end position="699"/>
    </location>
</feature>
<evidence type="ECO:0000256" key="10">
    <source>
        <dbReference type="ARBA" id="ARBA00074478"/>
    </source>
</evidence>
<dbReference type="OrthoDB" id="63267at2759"/>
<dbReference type="PROSITE" id="PS00107">
    <property type="entry name" value="PROTEIN_KINASE_ATP"/>
    <property type="match status" value="1"/>
</dbReference>
<proteinExistence type="predicted"/>
<dbReference type="SMART" id="SM00220">
    <property type="entry name" value="S_TKc"/>
    <property type="match status" value="1"/>
</dbReference>
<evidence type="ECO:0000259" key="14">
    <source>
        <dbReference type="PROSITE" id="PS50011"/>
    </source>
</evidence>
<dbReference type="Pfam" id="PF00168">
    <property type="entry name" value="C2"/>
    <property type="match status" value="2"/>
</dbReference>
<dbReference type="GO" id="GO:0032880">
    <property type="term" value="P:regulation of protein localization"/>
    <property type="evidence" value="ECO:0007669"/>
    <property type="project" value="EnsemblFungi"/>
</dbReference>
<dbReference type="InterPro" id="IPR035892">
    <property type="entry name" value="C2_domain_sf"/>
</dbReference>
<evidence type="ECO:0000256" key="6">
    <source>
        <dbReference type="ARBA" id="ARBA00022777"/>
    </source>
</evidence>
<evidence type="ECO:0000256" key="2">
    <source>
        <dbReference type="ARBA" id="ARBA00022527"/>
    </source>
</evidence>
<dbReference type="Gene3D" id="1.10.510.10">
    <property type="entry name" value="Transferase(Phosphotransferase) domain 1"/>
    <property type="match status" value="1"/>
</dbReference>
<dbReference type="EC" id="2.7.11.1" evidence="1"/>
<dbReference type="InterPro" id="IPR000008">
    <property type="entry name" value="C2_dom"/>
</dbReference>
<reference evidence="16 17" key="1">
    <citation type="journal article" date="2004" name="Science">
        <title>The Ashbya gossypii genome as a tool for mapping the ancient Saccharomyces cerevisiae genome.</title>
        <authorList>
            <person name="Dietrich F.S."/>
            <person name="Voegeli S."/>
            <person name="Brachat S."/>
            <person name="Lerch A."/>
            <person name="Gates K."/>
            <person name="Steiner S."/>
            <person name="Mohr C."/>
            <person name="Pohlmann R."/>
            <person name="Luedi P."/>
            <person name="Choi S."/>
            <person name="Wing R.A."/>
            <person name="Flavier A."/>
            <person name="Gaffney T.D."/>
            <person name="Philippsen P."/>
        </authorList>
    </citation>
    <scope>NUCLEOTIDE SEQUENCE [LARGE SCALE GENOMIC DNA]</scope>
    <source>
        <strain evidence="17">ATCC 10895 / CBS 109.51 / FGSC 9923 / NRRL Y-1056</strain>
    </source>
</reference>
<dbReference type="PROSITE" id="PS50004">
    <property type="entry name" value="C2"/>
    <property type="match status" value="1"/>
</dbReference>
<keyword evidence="4" id="KW-0808">Transferase</keyword>
<feature type="compositionally biased region" description="Acidic residues" evidence="12">
    <location>
        <begin position="670"/>
        <end position="680"/>
    </location>
</feature>
<organism evidence="16 17">
    <name type="scientific">Eremothecium gossypii (strain ATCC 10895 / CBS 109.51 / FGSC 9923 / NRRL Y-1056)</name>
    <name type="common">Yeast</name>
    <name type="synonym">Ashbya gossypii</name>
    <dbReference type="NCBI Taxonomy" id="284811"/>
    <lineage>
        <taxon>Eukaryota</taxon>
        <taxon>Fungi</taxon>
        <taxon>Dikarya</taxon>
        <taxon>Ascomycota</taxon>
        <taxon>Saccharomycotina</taxon>
        <taxon>Saccharomycetes</taxon>
        <taxon>Saccharomycetales</taxon>
        <taxon>Saccharomycetaceae</taxon>
        <taxon>Eremothecium</taxon>
    </lineage>
</organism>
<evidence type="ECO:0000313" key="16">
    <source>
        <dbReference type="EMBL" id="AAS51531.1"/>
    </source>
</evidence>
<dbReference type="GO" id="GO:1904828">
    <property type="term" value="P:positive regulation of hydrogen sulfide biosynthetic process"/>
    <property type="evidence" value="ECO:0007669"/>
    <property type="project" value="EnsemblFungi"/>
</dbReference>
<feature type="region of interest" description="Disordered" evidence="12">
    <location>
        <begin position="1"/>
        <end position="35"/>
    </location>
</feature>
<feature type="compositionally biased region" description="Basic and acidic residues" evidence="12">
    <location>
        <begin position="687"/>
        <end position="699"/>
    </location>
</feature>
<reference evidence="17" key="2">
    <citation type="journal article" date="2013" name="G3 (Bethesda)">
        <title>Genomes of Ashbya fungi isolated from insects reveal four mating-type loci, numerous translocations, lack of transposons, and distinct gene duplications.</title>
        <authorList>
            <person name="Dietrich F.S."/>
            <person name="Voegeli S."/>
            <person name="Kuo S."/>
            <person name="Philippsen P."/>
        </authorList>
    </citation>
    <scope>GENOME REANNOTATION</scope>
    <source>
        <strain evidence="17">ATCC 10895 / CBS 109.51 / FGSC 9923 / NRRL Y-1056</strain>
    </source>
</reference>
<evidence type="ECO:0000313" key="17">
    <source>
        <dbReference type="Proteomes" id="UP000000591"/>
    </source>
</evidence>
<dbReference type="eggNOG" id="KOG0598">
    <property type="taxonomic scope" value="Eukaryota"/>
</dbReference>
<keyword evidence="2" id="KW-0723">Serine/threonine-protein kinase</keyword>
<dbReference type="RefSeq" id="NP_983707.1">
    <property type="nucleotide sequence ID" value="NM_209060.1"/>
</dbReference>
<dbReference type="InterPro" id="IPR008271">
    <property type="entry name" value="Ser/Thr_kinase_AS"/>
</dbReference>
<dbReference type="GO" id="GO:0106310">
    <property type="term" value="F:protein serine kinase activity"/>
    <property type="evidence" value="ECO:0007669"/>
    <property type="project" value="RHEA"/>
</dbReference>
<feature type="domain" description="Protein kinase" evidence="14">
    <location>
        <begin position="304"/>
        <end position="563"/>
    </location>
</feature>
<keyword evidence="7 11" id="KW-0067">ATP-binding</keyword>
<dbReference type="SUPFAM" id="SSF56112">
    <property type="entry name" value="Protein kinase-like (PK-like)"/>
    <property type="match status" value="1"/>
</dbReference>
<gene>
    <name evidence="16" type="ORF">AGOS_ADL389W</name>
</gene>
<dbReference type="GO" id="GO:0045945">
    <property type="term" value="P:positive regulation of transcription by RNA polymerase III"/>
    <property type="evidence" value="ECO:0007669"/>
    <property type="project" value="EnsemblFungi"/>
</dbReference>
<dbReference type="GO" id="GO:0060963">
    <property type="term" value="P:positive regulation of ribosomal protein gene transcription by RNA polymerase II"/>
    <property type="evidence" value="ECO:0007669"/>
    <property type="project" value="EnsemblFungi"/>
</dbReference>